<dbReference type="InterPro" id="IPR000719">
    <property type="entry name" value="Prot_kinase_dom"/>
</dbReference>
<dbReference type="PANTHER" id="PTHR44329">
    <property type="entry name" value="SERINE/THREONINE-PROTEIN KINASE TNNI3K-RELATED"/>
    <property type="match status" value="1"/>
</dbReference>
<dbReference type="InterPro" id="IPR011009">
    <property type="entry name" value="Kinase-like_dom_sf"/>
</dbReference>
<reference evidence="2" key="1">
    <citation type="submission" date="2023-06" db="EMBL/GenBank/DDBJ databases">
        <title>Genome-scale phylogeny and comparative genomics of the fungal order Sordariales.</title>
        <authorList>
            <consortium name="Lawrence Berkeley National Laboratory"/>
            <person name="Hensen N."/>
            <person name="Bonometti L."/>
            <person name="Westerberg I."/>
            <person name="Brannstrom I.O."/>
            <person name="Guillou S."/>
            <person name="Cros-Aarteil S."/>
            <person name="Calhoun S."/>
            <person name="Haridas S."/>
            <person name="Kuo A."/>
            <person name="Mondo S."/>
            <person name="Pangilinan J."/>
            <person name="Riley R."/>
            <person name="LaButti K."/>
            <person name="Andreopoulos B."/>
            <person name="Lipzen A."/>
            <person name="Chen C."/>
            <person name="Yanf M."/>
            <person name="Daum C."/>
            <person name="Ng V."/>
            <person name="Clum A."/>
            <person name="Steindorff A."/>
            <person name="Ohm R."/>
            <person name="Martin F."/>
            <person name="Silar P."/>
            <person name="Natvig D."/>
            <person name="Lalanne C."/>
            <person name="Gautier V."/>
            <person name="Ament-velasquez S.L."/>
            <person name="Kruys A."/>
            <person name="Hutchinson M.I."/>
            <person name="Powell A.J."/>
            <person name="Barry K."/>
            <person name="Miller A.N."/>
            <person name="Grigoriev I.V."/>
            <person name="Debuchy R."/>
            <person name="Gladieux P."/>
            <person name="Thoren M.H."/>
            <person name="Johannesson H."/>
        </authorList>
    </citation>
    <scope>NUCLEOTIDE SEQUENCE</scope>
    <source>
        <strain evidence="2">SMH3391-2</strain>
    </source>
</reference>
<sequence>WARSALNPANRVDVLPTTTASSSKWRIDGAATFKTRFFAVPLELMRSNRLSPLRIDVFLPDQGDYPSALRQSLDASTGVPLQHPPAVAALGISRYLCRLLDHYCAQHPTFLEGYQRLPFGSRIIIADVVVNIAQAKLEVEPNYSLEGAATSFPVLKQLWTNEIATDQWPPAIDIFSLRTVRQVHDSVTLVRIEEFIDRPELEGHLAIFKSGTDEFHHMLHELKLLLTIPPHPNIIGQPLAVVTKKCGFGGKQGVFGFLIPYLPAGSIRDILPAVRADDPLAVRRGLKWCKQLTSALIHVWKEGGTFYSDLRPDNVLLNAPDTSASGSPDYDVVLCDFEQRGNWHEWCAPEILYPQYLENLRNNRRRFKDSTWDSVIEAYTRYRPPVSGETRVSSRNRPWFSLSKENQEKAMVFSLGLFLYCVFEGLSTVSPSLPYSFSSDPDIAFPQFRRTPVPIRELIERCTADSPLWRAEDVRPKRIVRKEGLLFSDYCVDSECLPRQTAHTVLSTARQSWSYELEKARQFFETDQWKAQIFGRDRPTLKEVMKLL</sequence>
<evidence type="ECO:0000259" key="1">
    <source>
        <dbReference type="PROSITE" id="PS50011"/>
    </source>
</evidence>
<dbReference type="AlphaFoldDB" id="A0AA39WGW2"/>
<accession>A0AA39WGW2</accession>
<dbReference type="PANTHER" id="PTHR44329:SF289">
    <property type="entry name" value="SERINE_THREONINE-PROTEIN KINASE VIK"/>
    <property type="match status" value="1"/>
</dbReference>
<dbReference type="InterPro" id="IPR051681">
    <property type="entry name" value="Ser/Thr_Kinases-Pseudokinases"/>
</dbReference>
<keyword evidence="3" id="KW-1185">Reference proteome</keyword>
<dbReference type="Gene3D" id="1.10.510.10">
    <property type="entry name" value="Transferase(Phosphotransferase) domain 1"/>
    <property type="match status" value="1"/>
</dbReference>
<dbReference type="SUPFAM" id="SSF56112">
    <property type="entry name" value="Protein kinase-like (PK-like)"/>
    <property type="match status" value="1"/>
</dbReference>
<feature type="domain" description="Protein kinase" evidence="1">
    <location>
        <begin position="140"/>
        <end position="514"/>
    </location>
</feature>
<comment type="caution">
    <text evidence="2">The sequence shown here is derived from an EMBL/GenBank/DDBJ whole genome shotgun (WGS) entry which is preliminary data.</text>
</comment>
<dbReference type="GO" id="GO:0005524">
    <property type="term" value="F:ATP binding"/>
    <property type="evidence" value="ECO:0007669"/>
    <property type="project" value="InterPro"/>
</dbReference>
<dbReference type="GO" id="GO:0004674">
    <property type="term" value="F:protein serine/threonine kinase activity"/>
    <property type="evidence" value="ECO:0007669"/>
    <property type="project" value="TreeGrafter"/>
</dbReference>
<dbReference type="PROSITE" id="PS50011">
    <property type="entry name" value="PROTEIN_KINASE_DOM"/>
    <property type="match status" value="1"/>
</dbReference>
<dbReference type="SMART" id="SM00220">
    <property type="entry name" value="S_TKc"/>
    <property type="match status" value="1"/>
</dbReference>
<evidence type="ECO:0000313" key="3">
    <source>
        <dbReference type="Proteomes" id="UP001174934"/>
    </source>
</evidence>
<proteinExistence type="predicted"/>
<dbReference type="EMBL" id="JAULSR010000007">
    <property type="protein sequence ID" value="KAK0615152.1"/>
    <property type="molecule type" value="Genomic_DNA"/>
</dbReference>
<dbReference type="Proteomes" id="UP001174934">
    <property type="component" value="Unassembled WGS sequence"/>
</dbReference>
<feature type="non-terminal residue" evidence="2">
    <location>
        <position position="1"/>
    </location>
</feature>
<gene>
    <name evidence="2" type="ORF">B0T17DRAFT_476251</name>
</gene>
<feature type="non-terminal residue" evidence="2">
    <location>
        <position position="548"/>
    </location>
</feature>
<evidence type="ECO:0000313" key="2">
    <source>
        <dbReference type="EMBL" id="KAK0615152.1"/>
    </source>
</evidence>
<name>A0AA39WGW2_9PEZI</name>
<protein>
    <recommendedName>
        <fullName evidence="1">Protein kinase domain-containing protein</fullName>
    </recommendedName>
</protein>
<organism evidence="2 3">
    <name type="scientific">Bombardia bombarda</name>
    <dbReference type="NCBI Taxonomy" id="252184"/>
    <lineage>
        <taxon>Eukaryota</taxon>
        <taxon>Fungi</taxon>
        <taxon>Dikarya</taxon>
        <taxon>Ascomycota</taxon>
        <taxon>Pezizomycotina</taxon>
        <taxon>Sordariomycetes</taxon>
        <taxon>Sordariomycetidae</taxon>
        <taxon>Sordariales</taxon>
        <taxon>Lasiosphaeriaceae</taxon>
        <taxon>Bombardia</taxon>
    </lineage>
</organism>